<dbReference type="GO" id="GO:0005524">
    <property type="term" value="F:ATP binding"/>
    <property type="evidence" value="ECO:0007669"/>
    <property type="project" value="UniProtKB-KW"/>
</dbReference>
<evidence type="ECO:0000256" key="3">
    <source>
        <dbReference type="ARBA" id="ARBA00022741"/>
    </source>
</evidence>
<comment type="similarity">
    <text evidence="1">Belongs to the ABC transporter superfamily.</text>
</comment>
<gene>
    <name evidence="6" type="primary">yxlF_6</name>
    <name evidence="6" type="ORF">OJF2_49380</name>
</gene>
<keyword evidence="4 6" id="KW-0067">ATP-binding</keyword>
<dbReference type="AlphaFoldDB" id="A0A5B9W6S9"/>
<dbReference type="CDD" id="cd03230">
    <property type="entry name" value="ABC_DR_subfamily_A"/>
    <property type="match status" value="1"/>
</dbReference>
<dbReference type="PROSITE" id="PS50893">
    <property type="entry name" value="ABC_TRANSPORTER_2"/>
    <property type="match status" value="1"/>
</dbReference>
<sequence>MSTPVMIEADGLCKQFGSFLAVRNVTFSIPRGQVVAFLGPNGAGKTTTMRLLTGFVAPTHGSARIAGIDVQADRIAAAEHLGYLPENGPLYPDMTPMGLIRFFGTARGLSGARLASRVDDVIEQCSLQTVAHKPIGKLSKGYRQRVSMAQALLHDPEVLIMDEPTSGLDPNQIKGVRTLIRDLGRSKTILVSTHILQEVEPVADRVLFIHDGKIVFDGKPADLAHQAGNLEQAFYKLTAQPV</sequence>
<keyword evidence="6" id="KW-0378">Hydrolase</keyword>
<dbReference type="PANTHER" id="PTHR43335:SF4">
    <property type="entry name" value="ABC TRANSPORTER, ATP-BINDING PROTEIN"/>
    <property type="match status" value="1"/>
</dbReference>
<dbReference type="SUPFAM" id="SSF52540">
    <property type="entry name" value="P-loop containing nucleoside triphosphate hydrolases"/>
    <property type="match status" value="1"/>
</dbReference>
<organism evidence="6 7">
    <name type="scientific">Aquisphaera giovannonii</name>
    <dbReference type="NCBI Taxonomy" id="406548"/>
    <lineage>
        <taxon>Bacteria</taxon>
        <taxon>Pseudomonadati</taxon>
        <taxon>Planctomycetota</taxon>
        <taxon>Planctomycetia</taxon>
        <taxon>Isosphaerales</taxon>
        <taxon>Isosphaeraceae</taxon>
        <taxon>Aquisphaera</taxon>
    </lineage>
</organism>
<dbReference type="PANTHER" id="PTHR43335">
    <property type="entry name" value="ABC TRANSPORTER, ATP-BINDING PROTEIN"/>
    <property type="match status" value="1"/>
</dbReference>
<dbReference type="SMART" id="SM00382">
    <property type="entry name" value="AAA"/>
    <property type="match status" value="1"/>
</dbReference>
<evidence type="ECO:0000313" key="7">
    <source>
        <dbReference type="Proteomes" id="UP000324233"/>
    </source>
</evidence>
<keyword evidence="2" id="KW-0813">Transport</keyword>
<dbReference type="GO" id="GO:0016887">
    <property type="term" value="F:ATP hydrolysis activity"/>
    <property type="evidence" value="ECO:0007669"/>
    <property type="project" value="InterPro"/>
</dbReference>
<proteinExistence type="inferred from homology"/>
<accession>A0A5B9W6S9</accession>
<name>A0A5B9W6S9_9BACT</name>
<dbReference type="InterPro" id="IPR003439">
    <property type="entry name" value="ABC_transporter-like_ATP-bd"/>
</dbReference>
<dbReference type="KEGG" id="agv:OJF2_49380"/>
<dbReference type="Pfam" id="PF00005">
    <property type="entry name" value="ABC_tran"/>
    <property type="match status" value="1"/>
</dbReference>
<dbReference type="InterPro" id="IPR027417">
    <property type="entry name" value="P-loop_NTPase"/>
</dbReference>
<evidence type="ECO:0000256" key="4">
    <source>
        <dbReference type="ARBA" id="ARBA00022840"/>
    </source>
</evidence>
<evidence type="ECO:0000259" key="5">
    <source>
        <dbReference type="PROSITE" id="PS50893"/>
    </source>
</evidence>
<dbReference type="RefSeq" id="WP_148596068.1">
    <property type="nucleotide sequence ID" value="NZ_CP042997.1"/>
</dbReference>
<dbReference type="Proteomes" id="UP000324233">
    <property type="component" value="Chromosome"/>
</dbReference>
<feature type="domain" description="ABC transporter" evidence="5">
    <location>
        <begin position="7"/>
        <end position="236"/>
    </location>
</feature>
<dbReference type="InterPro" id="IPR003593">
    <property type="entry name" value="AAA+_ATPase"/>
</dbReference>
<protein>
    <submittedName>
        <fullName evidence="6">Putative ABC transporter ATP-binding protein YxlF</fullName>
        <ecNumber evidence="6">3.6.3.-</ecNumber>
    </submittedName>
</protein>
<evidence type="ECO:0000313" key="6">
    <source>
        <dbReference type="EMBL" id="QEH36376.1"/>
    </source>
</evidence>
<evidence type="ECO:0000256" key="1">
    <source>
        <dbReference type="ARBA" id="ARBA00005417"/>
    </source>
</evidence>
<dbReference type="EMBL" id="CP042997">
    <property type="protein sequence ID" value="QEH36376.1"/>
    <property type="molecule type" value="Genomic_DNA"/>
</dbReference>
<dbReference type="OrthoDB" id="9795548at2"/>
<keyword evidence="7" id="KW-1185">Reference proteome</keyword>
<keyword evidence="3" id="KW-0547">Nucleotide-binding</keyword>
<evidence type="ECO:0000256" key="2">
    <source>
        <dbReference type="ARBA" id="ARBA00022448"/>
    </source>
</evidence>
<dbReference type="Gene3D" id="3.40.50.300">
    <property type="entry name" value="P-loop containing nucleotide triphosphate hydrolases"/>
    <property type="match status" value="1"/>
</dbReference>
<dbReference type="EC" id="3.6.3.-" evidence="6"/>
<reference evidence="6 7" key="1">
    <citation type="submission" date="2019-08" db="EMBL/GenBank/DDBJ databases">
        <title>Deep-cultivation of Planctomycetes and their phenomic and genomic characterization uncovers novel biology.</title>
        <authorList>
            <person name="Wiegand S."/>
            <person name="Jogler M."/>
            <person name="Boedeker C."/>
            <person name="Pinto D."/>
            <person name="Vollmers J."/>
            <person name="Rivas-Marin E."/>
            <person name="Kohn T."/>
            <person name="Peeters S.H."/>
            <person name="Heuer A."/>
            <person name="Rast P."/>
            <person name="Oberbeckmann S."/>
            <person name="Bunk B."/>
            <person name="Jeske O."/>
            <person name="Meyerdierks A."/>
            <person name="Storesund J.E."/>
            <person name="Kallscheuer N."/>
            <person name="Luecker S."/>
            <person name="Lage O.M."/>
            <person name="Pohl T."/>
            <person name="Merkel B.J."/>
            <person name="Hornburger P."/>
            <person name="Mueller R.-W."/>
            <person name="Bruemmer F."/>
            <person name="Labrenz M."/>
            <person name="Spormann A.M."/>
            <person name="Op den Camp H."/>
            <person name="Overmann J."/>
            <person name="Amann R."/>
            <person name="Jetten M.S.M."/>
            <person name="Mascher T."/>
            <person name="Medema M.H."/>
            <person name="Devos D.P."/>
            <person name="Kaster A.-K."/>
            <person name="Ovreas L."/>
            <person name="Rohde M."/>
            <person name="Galperin M.Y."/>
            <person name="Jogler C."/>
        </authorList>
    </citation>
    <scope>NUCLEOTIDE SEQUENCE [LARGE SCALE GENOMIC DNA]</scope>
    <source>
        <strain evidence="6 7">OJF2</strain>
    </source>
</reference>